<evidence type="ECO:0000313" key="2">
    <source>
        <dbReference type="Proteomes" id="UP001150581"/>
    </source>
</evidence>
<sequence>MQSDSQQPRRRKNQRQANTATATATATDTEAALTATHSSAGKPLTRAKRISQAIANRDLTTLKLLARTGDGFQTIRLRRRAWPLLLNFRSLTDAGNRAVPHPDEGQLALDIPRTGLPQSPEYRRDASAAKRRQGQLGEVVRAVLRSYPWLSYYQGFHELSLTFLSVFGSERPAIEAAKMVSLFLMRDAMSSDLDLVLKQLNLLYSLLETTSPKLHALLTELDVPAFFAISWVLTWFAHDLEEFQDICRIYDFLVTMPPMQVIYMAAAMLKRNEEDILAYDRDFAIIHTGLVKLPGRIRNWHAIIEDSYYMQIEFPPAKLQHMGQIILPKLSAVNTYEATWRRLDPARPMAFESLLPAVRNGRHPLAGNVDSSAEGGRINRMAGVIDLTNSAQKARNLALQHKWPLMVATVASATMLMYAWMLMQQLQIHP</sequence>
<comment type="caution">
    <text evidence="1">The sequence shown here is derived from an EMBL/GenBank/DDBJ whole genome shotgun (WGS) entry which is preliminary data.</text>
</comment>
<dbReference type="Proteomes" id="UP001150581">
    <property type="component" value="Unassembled WGS sequence"/>
</dbReference>
<gene>
    <name evidence="1" type="primary">GYP8_2</name>
    <name evidence="1" type="ORF">LPJ66_007927</name>
</gene>
<proteinExistence type="predicted"/>
<accession>A0ACC1IB97</accession>
<protein>
    <submittedName>
        <fullName evidence="1">GTPase-activating protein gyp8</fullName>
    </submittedName>
</protein>
<dbReference type="EMBL" id="JANBPG010001504">
    <property type="protein sequence ID" value="KAJ1889639.1"/>
    <property type="molecule type" value="Genomic_DNA"/>
</dbReference>
<keyword evidence="2" id="KW-1185">Reference proteome</keyword>
<reference evidence="1" key="1">
    <citation type="submission" date="2022-07" db="EMBL/GenBank/DDBJ databases">
        <title>Phylogenomic reconstructions and comparative analyses of Kickxellomycotina fungi.</title>
        <authorList>
            <person name="Reynolds N.K."/>
            <person name="Stajich J.E."/>
            <person name="Barry K."/>
            <person name="Grigoriev I.V."/>
            <person name="Crous P."/>
            <person name="Smith M.E."/>
        </authorList>
    </citation>
    <scope>NUCLEOTIDE SEQUENCE</scope>
    <source>
        <strain evidence="1">Benny 63K</strain>
    </source>
</reference>
<organism evidence="1 2">
    <name type="scientific">Kickxella alabastrina</name>
    <dbReference type="NCBI Taxonomy" id="61397"/>
    <lineage>
        <taxon>Eukaryota</taxon>
        <taxon>Fungi</taxon>
        <taxon>Fungi incertae sedis</taxon>
        <taxon>Zoopagomycota</taxon>
        <taxon>Kickxellomycotina</taxon>
        <taxon>Kickxellomycetes</taxon>
        <taxon>Kickxellales</taxon>
        <taxon>Kickxellaceae</taxon>
        <taxon>Kickxella</taxon>
    </lineage>
</organism>
<name>A0ACC1IB97_9FUNG</name>
<evidence type="ECO:0000313" key="1">
    <source>
        <dbReference type="EMBL" id="KAJ1889639.1"/>
    </source>
</evidence>